<feature type="coiled-coil region" evidence="1">
    <location>
        <begin position="332"/>
        <end position="396"/>
    </location>
</feature>
<accession>A0A4P9YEN5</accession>
<evidence type="ECO:0000313" key="2">
    <source>
        <dbReference type="EMBL" id="RKP17588.1"/>
    </source>
</evidence>
<evidence type="ECO:0000256" key="1">
    <source>
        <dbReference type="SAM" id="Coils"/>
    </source>
</evidence>
<protein>
    <recommendedName>
        <fullName evidence="4">DUF4201 domain-containing protein</fullName>
    </recommendedName>
</protein>
<dbReference type="EMBL" id="ML005761">
    <property type="protein sequence ID" value="RKP17588.1"/>
    <property type="molecule type" value="Genomic_DNA"/>
</dbReference>
<gene>
    <name evidence="2" type="ORF">ROZALSC1DRAFT_24055</name>
</gene>
<feature type="non-terminal residue" evidence="2">
    <location>
        <position position="1"/>
    </location>
</feature>
<feature type="coiled-coil region" evidence="1">
    <location>
        <begin position="150"/>
        <end position="177"/>
    </location>
</feature>
<proteinExistence type="predicted"/>
<sequence length="433" mass="51210">SYGKILGEEQLDEIVLEELERARREMNFEDNEDDMGEDEVEKVSSDSFSSLNDFHQIVDIECEQAKERAERFRKVFDIDEANVTNDDLDVESKLIENENNIIHKDLNFIEEEPPKIVKTEGKSYVDEFTFNRFLGALKQKLKNLFTVKLKTSKEEKLEDLKDAEIELEKRMKDLETRKISANINEIDLKIDSVNILFELVNETSMSNGDDTQLEEYENLKLELSNLLYSVSEKRRSTEKFKQSMELFSDTIINLKAQIDVSVERFEKTKRKLNEIRINYQNLVIMIWNEYQKLGDYFTRVDSFKKEKGKRIEKNKIHLASLKKQNDELKLLIDNESFKNNALTKRLRQAREDEYLRMNEIKIINEEIEILKDKLKMKNLQKEAERMQKEKELNDLEVFVGIEEKIWKETKVLSIDGNQNLFLASSSMVILFFC</sequence>
<reference evidence="3" key="1">
    <citation type="journal article" date="2018" name="Nat. Microbiol.">
        <title>Leveraging single-cell genomics to expand the fungal tree of life.</title>
        <authorList>
            <person name="Ahrendt S.R."/>
            <person name="Quandt C.A."/>
            <person name="Ciobanu D."/>
            <person name="Clum A."/>
            <person name="Salamov A."/>
            <person name="Andreopoulos B."/>
            <person name="Cheng J.F."/>
            <person name="Woyke T."/>
            <person name="Pelin A."/>
            <person name="Henrissat B."/>
            <person name="Reynolds N.K."/>
            <person name="Benny G.L."/>
            <person name="Smith M.E."/>
            <person name="James T.Y."/>
            <person name="Grigoriev I.V."/>
        </authorList>
    </citation>
    <scope>NUCLEOTIDE SEQUENCE [LARGE SCALE GENOMIC DNA]</scope>
    <source>
        <strain evidence="3">CSF55</strain>
    </source>
</reference>
<dbReference type="Proteomes" id="UP000281549">
    <property type="component" value="Unassembled WGS sequence"/>
</dbReference>
<name>A0A4P9YEN5_ROZAC</name>
<evidence type="ECO:0000313" key="3">
    <source>
        <dbReference type="Proteomes" id="UP000281549"/>
    </source>
</evidence>
<organism evidence="2 3">
    <name type="scientific">Rozella allomycis (strain CSF55)</name>
    <dbReference type="NCBI Taxonomy" id="988480"/>
    <lineage>
        <taxon>Eukaryota</taxon>
        <taxon>Fungi</taxon>
        <taxon>Fungi incertae sedis</taxon>
        <taxon>Cryptomycota</taxon>
        <taxon>Cryptomycota incertae sedis</taxon>
        <taxon>Rozella</taxon>
    </lineage>
</organism>
<evidence type="ECO:0008006" key="4">
    <source>
        <dbReference type="Google" id="ProtNLM"/>
    </source>
</evidence>
<dbReference type="AlphaFoldDB" id="A0A4P9YEN5"/>
<keyword evidence="1" id="KW-0175">Coiled coil</keyword>